<proteinExistence type="predicted"/>
<sequence length="119" mass="13862">MNQLMRQQQQPMRLPSRMKSTSTQQVVHAMIQCTDGERLHNTLRSMGIESTAISSTLVTAHVPMNRVWEVTRLEEVVKIDAPRRFKRFNHTPAWPREWTRRKAAPDWTHPTTVQGWSSA</sequence>
<reference evidence="1 2" key="1">
    <citation type="submission" date="2010-10" db="EMBL/GenBank/DDBJ databases">
        <authorList>
            <person name="Muzny D."/>
            <person name="Qin X."/>
            <person name="Deng J."/>
            <person name="Jiang H."/>
            <person name="Liu Y."/>
            <person name="Qu J."/>
            <person name="Song X.-Z."/>
            <person name="Zhang L."/>
            <person name="Thornton R."/>
            <person name="Coyle M."/>
            <person name="Francisco L."/>
            <person name="Jackson L."/>
            <person name="Javaid M."/>
            <person name="Korchina V."/>
            <person name="Kovar C."/>
            <person name="Mata R."/>
            <person name="Mathew T."/>
            <person name="Ngo R."/>
            <person name="Nguyen L."/>
            <person name="Nguyen N."/>
            <person name="Okwuonu G."/>
            <person name="Ongeri F."/>
            <person name="Pham C."/>
            <person name="Simmons D."/>
            <person name="Wilczek-Boney K."/>
            <person name="Hale W."/>
            <person name="Jakkamsetti A."/>
            <person name="Pham P."/>
            <person name="Ruth R."/>
            <person name="San Lucas F."/>
            <person name="Warren J."/>
            <person name="Zhang J."/>
            <person name="Zhao Z."/>
            <person name="Zhou C."/>
            <person name="Zhu D."/>
            <person name="Lee S."/>
            <person name="Bess C."/>
            <person name="Blankenburg K."/>
            <person name="Forbes L."/>
            <person name="Fu Q."/>
            <person name="Gubbala S."/>
            <person name="Hirani K."/>
            <person name="Jayaseelan J.C."/>
            <person name="Lara F."/>
            <person name="Munidasa M."/>
            <person name="Palculict T."/>
            <person name="Patil S."/>
            <person name="Pu L.-L."/>
            <person name="Saada N."/>
            <person name="Tang L."/>
            <person name="Weissenberger G."/>
            <person name="Zhu Y."/>
            <person name="Hemphill L."/>
            <person name="Shang Y."/>
            <person name="Youmans B."/>
            <person name="Ayvaz T."/>
            <person name="Ross M."/>
            <person name="Santibanez J."/>
            <person name="Aqrawi P."/>
            <person name="Gross S."/>
            <person name="Joshi V."/>
            <person name="Fowler G."/>
            <person name="Nazareth L."/>
            <person name="Reid J."/>
            <person name="Worley K."/>
            <person name="Petrosino J."/>
            <person name="Highlander S."/>
            <person name="Gibbs R."/>
        </authorList>
    </citation>
    <scope>NUCLEOTIDE SEQUENCE [LARGE SCALE GENOMIC DNA]</scope>
    <source>
        <strain evidence="1 2">ATCC 33574</strain>
    </source>
</reference>
<evidence type="ECO:0000313" key="1">
    <source>
        <dbReference type="EMBL" id="EFU31121.1"/>
    </source>
</evidence>
<dbReference type="AlphaFoldDB" id="E6K5J7"/>
<keyword evidence="2" id="KW-1185">Reference proteome</keyword>
<gene>
    <name evidence="1" type="ORF">HMPREF6485_0837</name>
</gene>
<organism evidence="1 2">
    <name type="scientific">Segatella buccae ATCC 33574</name>
    <dbReference type="NCBI Taxonomy" id="873513"/>
    <lineage>
        <taxon>Bacteria</taxon>
        <taxon>Pseudomonadati</taxon>
        <taxon>Bacteroidota</taxon>
        <taxon>Bacteroidia</taxon>
        <taxon>Bacteroidales</taxon>
        <taxon>Prevotellaceae</taxon>
        <taxon>Segatella</taxon>
    </lineage>
</organism>
<evidence type="ECO:0000313" key="2">
    <source>
        <dbReference type="Proteomes" id="UP000003112"/>
    </source>
</evidence>
<dbReference type="Proteomes" id="UP000003112">
    <property type="component" value="Unassembled WGS sequence"/>
</dbReference>
<dbReference type="EMBL" id="AEPD01000017">
    <property type="protein sequence ID" value="EFU31121.1"/>
    <property type="molecule type" value="Genomic_DNA"/>
</dbReference>
<dbReference type="STRING" id="873513.HMPREF6485_0837"/>
<protein>
    <submittedName>
        <fullName evidence="1">Uncharacterized protein</fullName>
    </submittedName>
</protein>
<comment type="caution">
    <text evidence="1">The sequence shown here is derived from an EMBL/GenBank/DDBJ whole genome shotgun (WGS) entry which is preliminary data.</text>
</comment>
<dbReference type="HOGENOM" id="CLU_2059236_0_0_10"/>
<name>E6K5J7_9BACT</name>
<accession>E6K5J7</accession>